<proteinExistence type="predicted"/>
<evidence type="ECO:0000259" key="2">
    <source>
        <dbReference type="Pfam" id="PF00432"/>
    </source>
</evidence>
<dbReference type="Pfam" id="PF00432">
    <property type="entry name" value="Prenyltrans"/>
    <property type="match status" value="1"/>
</dbReference>
<keyword evidence="1" id="KW-0677">Repeat</keyword>
<dbReference type="OrthoDB" id="24893at2759"/>
<keyword evidence="4" id="KW-1185">Reference proteome</keyword>
<accession>A0A5J5AVA3</accession>
<dbReference type="Gene3D" id="1.50.10.20">
    <property type="match status" value="1"/>
</dbReference>
<evidence type="ECO:0000313" key="4">
    <source>
        <dbReference type="Proteomes" id="UP000325577"/>
    </source>
</evidence>
<feature type="domain" description="Prenyltransferase alpha-alpha toroid" evidence="2">
    <location>
        <begin position="3"/>
        <end position="90"/>
    </location>
</feature>
<dbReference type="AlphaFoldDB" id="A0A5J5AVA3"/>
<name>A0A5J5AVA3_9ASTE</name>
<dbReference type="InterPro" id="IPR001330">
    <property type="entry name" value="Prenyltrans"/>
</dbReference>
<evidence type="ECO:0000313" key="3">
    <source>
        <dbReference type="EMBL" id="KAA8534224.1"/>
    </source>
</evidence>
<reference evidence="3 4" key="1">
    <citation type="submission" date="2019-09" db="EMBL/GenBank/DDBJ databases">
        <title>A chromosome-level genome assembly of the Chinese tupelo Nyssa sinensis.</title>
        <authorList>
            <person name="Yang X."/>
            <person name="Kang M."/>
            <person name="Yang Y."/>
            <person name="Xiong H."/>
            <person name="Wang M."/>
            <person name="Zhang Z."/>
            <person name="Wang Z."/>
            <person name="Wu H."/>
            <person name="Ma T."/>
            <person name="Liu J."/>
            <person name="Xi Z."/>
        </authorList>
    </citation>
    <scope>NUCLEOTIDE SEQUENCE [LARGE SCALE GENOMIC DNA]</scope>
    <source>
        <strain evidence="3">J267</strain>
        <tissue evidence="3">Leaf</tissue>
    </source>
</reference>
<sequence length="97" mass="10560">MCQLLPSVYQGQEINCLTLAYFAISALDLLDALDCVDKEGVIGWVLSLHAHPKNEAEVNYGFNSQCCRIGGRAAYCTVASLRLMGFIEDDLLSKSAS</sequence>
<dbReference type="Proteomes" id="UP000325577">
    <property type="component" value="Linkage Group LG18"/>
</dbReference>
<gene>
    <name evidence="3" type="ORF">F0562_031583</name>
</gene>
<organism evidence="3 4">
    <name type="scientific">Nyssa sinensis</name>
    <dbReference type="NCBI Taxonomy" id="561372"/>
    <lineage>
        <taxon>Eukaryota</taxon>
        <taxon>Viridiplantae</taxon>
        <taxon>Streptophyta</taxon>
        <taxon>Embryophyta</taxon>
        <taxon>Tracheophyta</taxon>
        <taxon>Spermatophyta</taxon>
        <taxon>Magnoliopsida</taxon>
        <taxon>eudicotyledons</taxon>
        <taxon>Gunneridae</taxon>
        <taxon>Pentapetalae</taxon>
        <taxon>asterids</taxon>
        <taxon>Cornales</taxon>
        <taxon>Nyssaceae</taxon>
        <taxon>Nyssa</taxon>
    </lineage>
</organism>
<evidence type="ECO:0000256" key="1">
    <source>
        <dbReference type="ARBA" id="ARBA00022737"/>
    </source>
</evidence>
<dbReference type="GO" id="GO:0003824">
    <property type="term" value="F:catalytic activity"/>
    <property type="evidence" value="ECO:0007669"/>
    <property type="project" value="InterPro"/>
</dbReference>
<protein>
    <recommendedName>
        <fullName evidence="2">Prenyltransferase alpha-alpha toroid domain-containing protein</fullName>
    </recommendedName>
</protein>
<dbReference type="EMBL" id="CM018041">
    <property type="protein sequence ID" value="KAA8534224.1"/>
    <property type="molecule type" value="Genomic_DNA"/>
</dbReference>